<feature type="signal peptide" evidence="1">
    <location>
        <begin position="1"/>
        <end position="28"/>
    </location>
</feature>
<dbReference type="InterPro" id="IPR017853">
    <property type="entry name" value="GH"/>
</dbReference>
<reference evidence="2" key="1">
    <citation type="submission" date="2021-04" db="EMBL/GenBank/DDBJ databases">
        <title>Dactylosporangium aurantiacum NRRL B-8018 full assembly.</title>
        <authorList>
            <person name="Hartkoorn R.C."/>
            <person name="Beaudoing E."/>
            <person name="Hot D."/>
        </authorList>
    </citation>
    <scope>NUCLEOTIDE SEQUENCE</scope>
    <source>
        <strain evidence="2">NRRL B-8018</strain>
    </source>
</reference>
<organism evidence="2 3">
    <name type="scientific">Dactylosporangium aurantiacum</name>
    <dbReference type="NCBI Taxonomy" id="35754"/>
    <lineage>
        <taxon>Bacteria</taxon>
        <taxon>Bacillati</taxon>
        <taxon>Actinomycetota</taxon>
        <taxon>Actinomycetes</taxon>
        <taxon>Micromonosporales</taxon>
        <taxon>Micromonosporaceae</taxon>
        <taxon>Dactylosporangium</taxon>
    </lineage>
</organism>
<dbReference type="EMBL" id="CP073767">
    <property type="protein sequence ID" value="UWZ51246.1"/>
    <property type="molecule type" value="Genomic_DNA"/>
</dbReference>
<keyword evidence="3" id="KW-1185">Reference proteome</keyword>
<dbReference type="Gene3D" id="3.20.20.80">
    <property type="entry name" value="Glycosidases"/>
    <property type="match status" value="1"/>
</dbReference>
<dbReference type="AlphaFoldDB" id="A0A9Q9IA67"/>
<sequence>MRSLARRTVLLLVLALGLVGLDAGVAHAASAGTVSPATVHGSEFTFTCDINPGGATVYVAGRSWNVPVITPTAVDTTRTAISGTATQRLTFTRDGAPNTTYGYRCVWFSSPTSTTLAGKTTNSLEVTTGADTVLGANVDGSSRVACTPGTGGCTCDAQNVCTRAETFDEALARQDAAYAPGMLRLFYSGLPSTSCANDRNAQTRPVLISWKAAPADVSAGTYDATLNAWLSCFTKPTRVSYYHEPEDNFTTAGAQTAYRAAWDAFIDLVQAHPNHANLIPTLILSDWSLAAGSGRDWTGWYNPRVSELWWDVYGFNETDTNATNDQLMAAHQAQRPSLAASRGVGKPYGIGELGYNKASNRPAFLADAAAWARANDIVGMLYFDSIGTLGDHRLRDTASQAAWRTAIAG</sequence>
<gene>
    <name evidence="2" type="ORF">Daura_31365</name>
</gene>
<feature type="chain" id="PRO_5040158516" description="GH26 domain-containing protein" evidence="1">
    <location>
        <begin position="29"/>
        <end position="409"/>
    </location>
</feature>
<evidence type="ECO:0000256" key="1">
    <source>
        <dbReference type="SAM" id="SignalP"/>
    </source>
</evidence>
<dbReference type="KEGG" id="daur:Daura_31365"/>
<evidence type="ECO:0008006" key="4">
    <source>
        <dbReference type="Google" id="ProtNLM"/>
    </source>
</evidence>
<keyword evidence="1" id="KW-0732">Signal</keyword>
<evidence type="ECO:0000313" key="2">
    <source>
        <dbReference type="EMBL" id="UWZ51246.1"/>
    </source>
</evidence>
<protein>
    <recommendedName>
        <fullName evidence="4">GH26 domain-containing protein</fullName>
    </recommendedName>
</protein>
<dbReference type="SUPFAM" id="SSF51445">
    <property type="entry name" value="(Trans)glycosidases"/>
    <property type="match status" value="1"/>
</dbReference>
<dbReference type="RefSeq" id="WP_260709488.1">
    <property type="nucleotide sequence ID" value="NZ_CP073767.1"/>
</dbReference>
<dbReference type="Proteomes" id="UP001058003">
    <property type="component" value="Chromosome"/>
</dbReference>
<evidence type="ECO:0000313" key="3">
    <source>
        <dbReference type="Proteomes" id="UP001058003"/>
    </source>
</evidence>
<name>A0A9Q9IA67_9ACTN</name>
<accession>A0A9Q9IA67</accession>
<proteinExistence type="predicted"/>